<comment type="caution">
    <text evidence="1">The sequence shown here is derived from an EMBL/GenBank/DDBJ whole genome shotgun (WGS) entry which is preliminary data.</text>
</comment>
<proteinExistence type="predicted"/>
<name>A0ACC2DJY2_DIPCM</name>
<evidence type="ECO:0000313" key="2">
    <source>
        <dbReference type="Proteomes" id="UP001162992"/>
    </source>
</evidence>
<accession>A0ACC2DJY2</accession>
<protein>
    <submittedName>
        <fullName evidence="1">Uncharacterized protein</fullName>
    </submittedName>
</protein>
<sequence length="659" mass="72198">MLYALAVRKVESRMASSSHIFPPTTHAAAAAASSFSCSDINMIKQQDMNCKDSAACLALCSSSAILIKARRHSSCRLHSSTRVGFNAWLTQNKGTAYLHNGSKYWCCVSGTGEASMSEDGGQEAVVEDGRQTQFVNWFREAWPYIQGYRGSTFVLVIPGEMIAPRHILDSIIQDVSLLHGLGIKIVIVPGSHIQIDELLKERGKMPNYAGAYRITDKQALEASMEAAGRIRVDIEAKLSRGPCIPILRRHGENGRWHEAGGSVASGNFLAAKRRGVVDGIDFGATGEVKKIDVARIKERLDHNCIVMLSNLGYSSSGEVLNCNTYEVATACAVALQADKLICLLDGPILDENNQLLRFMTLQQADQLIRMRANQSYTAADYVKAVAGPSYVKSLGIDSTVNGTGIQRVSNPDRISNHSFSTNGTNSKGQGFAIGGEERLSRTYGYLSELTAAVYACRGGVRRVHLLNGTTEGVLLLELYKRDGIGTMVSSDMYEGTRPAKTSDILGIERLLRPLEESGVLVNRPHKQLLQELDSYTVVERDGSIIACSALFPYHDDKCGEVAAFVVSPECRGRGQGDSLLDYLEKRAVRMGLDQLFLLTTRTADWFVHRGFSECTIDMIPEQRRSKINLSRGSKYYVKTLQTTINDISIEAHIAAEGSF</sequence>
<gene>
    <name evidence="1" type="ORF">O6H91_05G000400</name>
</gene>
<reference evidence="2" key="1">
    <citation type="journal article" date="2024" name="Proc. Natl. Acad. Sci. U.S.A.">
        <title>Extraordinary preservation of gene collinearity over three hundred million years revealed in homosporous lycophytes.</title>
        <authorList>
            <person name="Li C."/>
            <person name="Wickell D."/>
            <person name="Kuo L.Y."/>
            <person name="Chen X."/>
            <person name="Nie B."/>
            <person name="Liao X."/>
            <person name="Peng D."/>
            <person name="Ji J."/>
            <person name="Jenkins J."/>
            <person name="Williams M."/>
            <person name="Shu S."/>
            <person name="Plott C."/>
            <person name="Barry K."/>
            <person name="Rajasekar S."/>
            <person name="Grimwood J."/>
            <person name="Han X."/>
            <person name="Sun S."/>
            <person name="Hou Z."/>
            <person name="He W."/>
            <person name="Dai G."/>
            <person name="Sun C."/>
            <person name="Schmutz J."/>
            <person name="Leebens-Mack J.H."/>
            <person name="Li F.W."/>
            <person name="Wang L."/>
        </authorList>
    </citation>
    <scope>NUCLEOTIDE SEQUENCE [LARGE SCALE GENOMIC DNA]</scope>
    <source>
        <strain evidence="2">cv. PW_Plant_1</strain>
    </source>
</reference>
<keyword evidence="2" id="KW-1185">Reference proteome</keyword>
<dbReference type="Proteomes" id="UP001162992">
    <property type="component" value="Chromosome 5"/>
</dbReference>
<evidence type="ECO:0000313" key="1">
    <source>
        <dbReference type="EMBL" id="KAJ7554596.1"/>
    </source>
</evidence>
<dbReference type="EMBL" id="CM055096">
    <property type="protein sequence ID" value="KAJ7554596.1"/>
    <property type="molecule type" value="Genomic_DNA"/>
</dbReference>
<organism evidence="1 2">
    <name type="scientific">Diphasiastrum complanatum</name>
    <name type="common">Issler's clubmoss</name>
    <name type="synonym">Lycopodium complanatum</name>
    <dbReference type="NCBI Taxonomy" id="34168"/>
    <lineage>
        <taxon>Eukaryota</taxon>
        <taxon>Viridiplantae</taxon>
        <taxon>Streptophyta</taxon>
        <taxon>Embryophyta</taxon>
        <taxon>Tracheophyta</taxon>
        <taxon>Lycopodiopsida</taxon>
        <taxon>Lycopodiales</taxon>
        <taxon>Lycopodiaceae</taxon>
        <taxon>Lycopodioideae</taxon>
        <taxon>Diphasiastrum</taxon>
    </lineage>
</organism>